<dbReference type="HOGENOM" id="CLU_2946779_0_0_1"/>
<reference evidence="2" key="2">
    <citation type="submission" date="2010-04" db="EMBL/GenBank/DDBJ databases">
        <authorList>
            <person name="Buell R."/>
            <person name="Hamilton J."/>
            <person name="Hostetler J."/>
        </authorList>
    </citation>
    <scope>NUCLEOTIDE SEQUENCE [LARGE SCALE GENOMIC DNA]</scope>
    <source>
        <strain evidence="2">DAOM:BR144</strain>
    </source>
</reference>
<reference evidence="2" key="1">
    <citation type="journal article" date="2010" name="Genome Biol.">
        <title>Genome sequence of the necrotrophic plant pathogen Pythium ultimum reveals original pathogenicity mechanisms and effector repertoire.</title>
        <authorList>
            <person name="Levesque C.A."/>
            <person name="Brouwer H."/>
            <person name="Cano L."/>
            <person name="Hamilton J.P."/>
            <person name="Holt C."/>
            <person name="Huitema E."/>
            <person name="Raffaele S."/>
            <person name="Robideau G.P."/>
            <person name="Thines M."/>
            <person name="Win J."/>
            <person name="Zerillo M.M."/>
            <person name="Beakes G.W."/>
            <person name="Boore J.L."/>
            <person name="Busam D."/>
            <person name="Dumas B."/>
            <person name="Ferriera S."/>
            <person name="Fuerstenberg S.I."/>
            <person name="Gachon C.M."/>
            <person name="Gaulin E."/>
            <person name="Govers F."/>
            <person name="Grenville-Briggs L."/>
            <person name="Horner N."/>
            <person name="Hostetler J."/>
            <person name="Jiang R.H."/>
            <person name="Johnson J."/>
            <person name="Krajaejun T."/>
            <person name="Lin H."/>
            <person name="Meijer H.J."/>
            <person name="Moore B."/>
            <person name="Morris P."/>
            <person name="Phuntmart V."/>
            <person name="Puiu D."/>
            <person name="Shetty J."/>
            <person name="Stajich J.E."/>
            <person name="Tripathy S."/>
            <person name="Wawra S."/>
            <person name="van West P."/>
            <person name="Whitty B.R."/>
            <person name="Coutinho P.M."/>
            <person name="Henrissat B."/>
            <person name="Martin F."/>
            <person name="Thomas P.D."/>
            <person name="Tyler B.M."/>
            <person name="De Vries R.P."/>
            <person name="Kamoun S."/>
            <person name="Yandell M."/>
            <person name="Tisserat N."/>
            <person name="Buell C.R."/>
        </authorList>
    </citation>
    <scope>NUCLEOTIDE SEQUENCE</scope>
    <source>
        <strain evidence="2">DAOM:BR144</strain>
    </source>
</reference>
<sequence length="60" mass="7055">MPFELLWKSKPFLSHMCVLGSRGYVYVDRNKQTKLVLKAYNLPYMECLKRNGVSYCGQLH</sequence>
<accession>K3WYS1</accession>
<name>K3WYS1_GLOUD</name>
<dbReference type="AlphaFoldDB" id="K3WYS1"/>
<evidence type="ECO:0000313" key="2">
    <source>
        <dbReference type="Proteomes" id="UP000019132"/>
    </source>
</evidence>
<organism evidence="1 2">
    <name type="scientific">Globisporangium ultimum (strain ATCC 200006 / CBS 805.95 / DAOM BR144)</name>
    <name type="common">Pythium ultimum</name>
    <dbReference type="NCBI Taxonomy" id="431595"/>
    <lineage>
        <taxon>Eukaryota</taxon>
        <taxon>Sar</taxon>
        <taxon>Stramenopiles</taxon>
        <taxon>Oomycota</taxon>
        <taxon>Peronosporomycetes</taxon>
        <taxon>Pythiales</taxon>
        <taxon>Pythiaceae</taxon>
        <taxon>Globisporangium</taxon>
    </lineage>
</organism>
<proteinExistence type="predicted"/>
<dbReference type="Proteomes" id="UP000019132">
    <property type="component" value="Unassembled WGS sequence"/>
</dbReference>
<dbReference type="EnsemblProtists" id="PYU1_T010120">
    <property type="protein sequence ID" value="PYU1_T010120"/>
    <property type="gene ID" value="PYU1_G010100"/>
</dbReference>
<protein>
    <submittedName>
        <fullName evidence="1">Uncharacterized protein</fullName>
    </submittedName>
</protein>
<dbReference type="VEuPathDB" id="FungiDB:PYU1_G010100"/>
<keyword evidence="2" id="KW-1185">Reference proteome</keyword>
<evidence type="ECO:0000313" key="1">
    <source>
        <dbReference type="EnsemblProtists" id="PYU1_T010120"/>
    </source>
</evidence>
<dbReference type="EMBL" id="GL376623">
    <property type="status" value="NOT_ANNOTATED_CDS"/>
    <property type="molecule type" value="Genomic_DNA"/>
</dbReference>
<reference evidence="1" key="3">
    <citation type="submission" date="2015-02" db="UniProtKB">
        <authorList>
            <consortium name="EnsemblProtists"/>
        </authorList>
    </citation>
    <scope>IDENTIFICATION</scope>
    <source>
        <strain evidence="1">DAOM BR144</strain>
    </source>
</reference>
<dbReference type="InParanoid" id="K3WYS1"/>